<proteinExistence type="predicted"/>
<keyword evidence="2" id="KW-1185">Reference proteome</keyword>
<dbReference type="RefSeq" id="WP_162645842.1">
    <property type="nucleotide sequence ID" value="NZ_CP048288.1"/>
</dbReference>
<gene>
    <name evidence="1" type="ORF">GZH47_32975</name>
</gene>
<sequence length="113" mass="13233">MELVAGYMNSFVIPDPLDMLPGSVYRFEYTLQDGTPVSFIAECMKHWRSGGQDRIQILIFYRSGGHGANILSLYSERIRNIRLHWNECKHNWALDEREDKCFCEVCGIWEDEL</sequence>
<reference evidence="1 2" key="1">
    <citation type="submission" date="2020-02" db="EMBL/GenBank/DDBJ databases">
        <title>Paenibacillus sp. nov., isolated from rhizosphere soil of tomato.</title>
        <authorList>
            <person name="Weon H.-Y."/>
            <person name="Lee S.A."/>
        </authorList>
    </citation>
    <scope>NUCLEOTIDE SEQUENCE [LARGE SCALE GENOMIC DNA]</scope>
    <source>
        <strain evidence="1 2">14171R-81</strain>
        <plasmid evidence="1 2">unnamed2</plasmid>
    </source>
</reference>
<keyword evidence="1" id="KW-0614">Plasmid</keyword>
<dbReference type="AlphaFoldDB" id="A0A6C0PB10"/>
<name>A0A6C0PB10_9BACL</name>
<evidence type="ECO:0000313" key="2">
    <source>
        <dbReference type="Proteomes" id="UP000479114"/>
    </source>
</evidence>
<geneLocation type="plasmid" evidence="1 2">
    <name>unnamed2</name>
</geneLocation>
<dbReference type="EMBL" id="CP048288">
    <property type="protein sequence ID" value="QHW35708.1"/>
    <property type="molecule type" value="Genomic_DNA"/>
</dbReference>
<dbReference type="KEGG" id="prz:GZH47_32975"/>
<organism evidence="1 2">
    <name type="scientific">Paenibacillus rhizovicinus</name>
    <dbReference type="NCBI Taxonomy" id="2704463"/>
    <lineage>
        <taxon>Bacteria</taxon>
        <taxon>Bacillati</taxon>
        <taxon>Bacillota</taxon>
        <taxon>Bacilli</taxon>
        <taxon>Bacillales</taxon>
        <taxon>Paenibacillaceae</taxon>
        <taxon>Paenibacillus</taxon>
    </lineage>
</organism>
<dbReference type="Proteomes" id="UP000479114">
    <property type="component" value="Plasmid unnamed2"/>
</dbReference>
<evidence type="ECO:0000313" key="1">
    <source>
        <dbReference type="EMBL" id="QHW35708.1"/>
    </source>
</evidence>
<accession>A0A6C0PB10</accession>
<protein>
    <submittedName>
        <fullName evidence="1">Uncharacterized protein</fullName>
    </submittedName>
</protein>